<organism evidence="3 4">
    <name type="scientific">Eleginops maclovinus</name>
    <name type="common">Patagonian blennie</name>
    <name type="synonym">Eleginus maclovinus</name>
    <dbReference type="NCBI Taxonomy" id="56733"/>
    <lineage>
        <taxon>Eukaryota</taxon>
        <taxon>Metazoa</taxon>
        <taxon>Chordata</taxon>
        <taxon>Craniata</taxon>
        <taxon>Vertebrata</taxon>
        <taxon>Euteleostomi</taxon>
        <taxon>Actinopterygii</taxon>
        <taxon>Neopterygii</taxon>
        <taxon>Teleostei</taxon>
        <taxon>Neoteleostei</taxon>
        <taxon>Acanthomorphata</taxon>
        <taxon>Eupercaria</taxon>
        <taxon>Perciformes</taxon>
        <taxon>Notothenioidei</taxon>
        <taxon>Eleginopidae</taxon>
        <taxon>Eleginops</taxon>
    </lineage>
</organism>
<dbReference type="GO" id="GO:0003785">
    <property type="term" value="F:actin monomer binding"/>
    <property type="evidence" value="ECO:0007669"/>
    <property type="project" value="InterPro"/>
</dbReference>
<name>A0AAN7XK44_ELEMC</name>
<protein>
    <recommendedName>
        <fullName evidence="2">Cordon-bleu ubiquitin-like domain-containing protein</fullName>
    </recommendedName>
</protein>
<evidence type="ECO:0000313" key="4">
    <source>
        <dbReference type="Proteomes" id="UP001346869"/>
    </source>
</evidence>
<dbReference type="Proteomes" id="UP001346869">
    <property type="component" value="Unassembled WGS sequence"/>
</dbReference>
<dbReference type="GO" id="GO:0030041">
    <property type="term" value="P:actin filament polymerization"/>
    <property type="evidence" value="ECO:0007669"/>
    <property type="project" value="TreeGrafter"/>
</dbReference>
<comment type="caution">
    <text evidence="3">The sequence shown here is derived from an EMBL/GenBank/DDBJ whole genome shotgun (WGS) entry which is preliminary data.</text>
</comment>
<dbReference type="GO" id="GO:0044295">
    <property type="term" value="C:axonal growth cone"/>
    <property type="evidence" value="ECO:0007669"/>
    <property type="project" value="TreeGrafter"/>
</dbReference>
<dbReference type="GO" id="GO:0051639">
    <property type="term" value="P:actin filament network formation"/>
    <property type="evidence" value="ECO:0007669"/>
    <property type="project" value="TreeGrafter"/>
</dbReference>
<dbReference type="InterPro" id="IPR039895">
    <property type="entry name" value="COBL-like"/>
</dbReference>
<dbReference type="PANTHER" id="PTHR47008">
    <property type="entry name" value="PROTEIN CORDON-BLEU"/>
    <property type="match status" value="1"/>
</dbReference>
<reference evidence="3 4" key="2">
    <citation type="journal article" date="2023" name="Mol. Biol. Evol.">
        <title>Genomics of Secondarily Temperate Adaptation in the Only Non-Antarctic Icefish.</title>
        <authorList>
            <person name="Rivera-Colon A.G."/>
            <person name="Rayamajhi N."/>
            <person name="Minhas B.F."/>
            <person name="Madrigal G."/>
            <person name="Bilyk K.T."/>
            <person name="Yoon V."/>
            <person name="Hune M."/>
            <person name="Gregory S."/>
            <person name="Cheng C.H.C."/>
            <person name="Catchen J.M."/>
        </authorList>
    </citation>
    <scope>NUCLEOTIDE SEQUENCE [LARGE SCALE GENOMIC DNA]</scope>
    <source>
        <strain evidence="3">JMC-PN-2008</strain>
    </source>
</reference>
<dbReference type="Gene3D" id="3.10.20.90">
    <property type="entry name" value="Phosphatidylinositol 3-kinase Catalytic Subunit, Chain A, domain 1"/>
    <property type="match status" value="1"/>
</dbReference>
<sequence>MKARAPPPPQVPLPAPRHIFRNVVPDGGGTSDMDAKENVLRPTVDLQLTLPQGHQTAITEEGSKALMDLLVELCSRHHLNPALHTLELLSPEGHSLGFKPNALLGSLNVASVLIKEKVWEEKVVRRPAPKVPQKTVRLMVNYHGSQKAVVRVNPLVPLQALIPVICDKCDFDPEHVLLLKDSISRHELPLDKSLLDLGFKELYVHDQSLVLQPKMASAPALNYSESIRSGTNALGRAEKKGVLGIFQFSKRKTKTETTSMDMDDCDDRVIQNTDTQSDRLSTASGVLSVENRPCTLGQSQSVVNIPRLSPKADPKKRRAPALPGAPTPSMGHSGFDGYEVRG</sequence>
<dbReference type="PANTHER" id="PTHR47008:SF1">
    <property type="entry name" value="PROTEIN CORDON-BLEU"/>
    <property type="match status" value="1"/>
</dbReference>
<dbReference type="GO" id="GO:1990357">
    <property type="term" value="C:terminal web"/>
    <property type="evidence" value="ECO:0007669"/>
    <property type="project" value="TreeGrafter"/>
</dbReference>
<dbReference type="InterPro" id="IPR019025">
    <property type="entry name" value="Cordon-bleu_ubiquitin_domain"/>
</dbReference>
<evidence type="ECO:0000259" key="2">
    <source>
        <dbReference type="Pfam" id="PF09469"/>
    </source>
</evidence>
<dbReference type="GO" id="GO:0005884">
    <property type="term" value="C:actin filament"/>
    <property type="evidence" value="ECO:0007669"/>
    <property type="project" value="TreeGrafter"/>
</dbReference>
<reference evidence="3 4" key="1">
    <citation type="journal article" date="2023" name="Genes (Basel)">
        <title>Chromosome-Level Genome Assembly and Circadian Gene Repertoire of the Patagonia Blennie Eleginops maclovinus-The Closest Ancestral Proxy of Antarctic Cryonotothenioids.</title>
        <authorList>
            <person name="Cheng C.C."/>
            <person name="Rivera-Colon A.G."/>
            <person name="Minhas B.F."/>
            <person name="Wilson L."/>
            <person name="Rayamajhi N."/>
            <person name="Vargas-Chacoff L."/>
            <person name="Catchen J.M."/>
        </authorList>
    </citation>
    <scope>NUCLEOTIDE SEQUENCE [LARGE SCALE GENOMIC DNA]</scope>
    <source>
        <strain evidence="3">JMC-PN-2008</strain>
    </source>
</reference>
<dbReference type="GO" id="GO:0043025">
    <property type="term" value="C:neuronal cell body"/>
    <property type="evidence" value="ECO:0007669"/>
    <property type="project" value="TreeGrafter"/>
</dbReference>
<dbReference type="GO" id="GO:0044294">
    <property type="term" value="C:dendritic growth cone"/>
    <property type="evidence" value="ECO:0007669"/>
    <property type="project" value="TreeGrafter"/>
</dbReference>
<keyword evidence="4" id="KW-1185">Reference proteome</keyword>
<evidence type="ECO:0000313" key="3">
    <source>
        <dbReference type="EMBL" id="KAK5862607.1"/>
    </source>
</evidence>
<accession>A0AAN7XK44</accession>
<dbReference type="EMBL" id="JAUZQC010000012">
    <property type="protein sequence ID" value="KAK5862607.1"/>
    <property type="molecule type" value="Genomic_DNA"/>
</dbReference>
<dbReference type="GO" id="GO:0048471">
    <property type="term" value="C:perinuclear region of cytoplasm"/>
    <property type="evidence" value="ECO:0007669"/>
    <property type="project" value="TreeGrafter"/>
</dbReference>
<feature type="domain" description="Cordon-bleu ubiquitin-like" evidence="2">
    <location>
        <begin position="125"/>
        <end position="208"/>
    </location>
</feature>
<dbReference type="Pfam" id="PF09469">
    <property type="entry name" value="Cobl"/>
    <property type="match status" value="1"/>
</dbReference>
<gene>
    <name evidence="3" type="ORF">PBY51_017981</name>
</gene>
<proteinExistence type="predicted"/>
<dbReference type="GO" id="GO:0001726">
    <property type="term" value="C:ruffle"/>
    <property type="evidence" value="ECO:0007669"/>
    <property type="project" value="TreeGrafter"/>
</dbReference>
<dbReference type="GO" id="GO:0005886">
    <property type="term" value="C:plasma membrane"/>
    <property type="evidence" value="ECO:0007669"/>
    <property type="project" value="TreeGrafter"/>
</dbReference>
<evidence type="ECO:0000256" key="1">
    <source>
        <dbReference type="SAM" id="MobiDB-lite"/>
    </source>
</evidence>
<dbReference type="AlphaFoldDB" id="A0AAN7XK44"/>
<feature type="region of interest" description="Disordered" evidence="1">
    <location>
        <begin position="305"/>
        <end position="342"/>
    </location>
</feature>